<dbReference type="AlphaFoldDB" id="A0A8K0W823"/>
<evidence type="ECO:0000256" key="3">
    <source>
        <dbReference type="ARBA" id="ARBA00022989"/>
    </source>
</evidence>
<evidence type="ECO:0000313" key="6">
    <source>
        <dbReference type="EMBL" id="KAH7238698.1"/>
    </source>
</evidence>
<dbReference type="PANTHER" id="PTHR31465">
    <property type="entry name" value="PROTEIN RTA1-RELATED"/>
    <property type="match status" value="1"/>
</dbReference>
<gene>
    <name evidence="6" type="ORF">BKA59DRAFT_531396</name>
</gene>
<dbReference type="PANTHER" id="PTHR31465:SF1">
    <property type="entry name" value="PROTEIN RTA1-RELATED"/>
    <property type="match status" value="1"/>
</dbReference>
<feature type="transmembrane region" description="Helical" evidence="5">
    <location>
        <begin position="33"/>
        <end position="51"/>
    </location>
</feature>
<evidence type="ECO:0000313" key="7">
    <source>
        <dbReference type="Proteomes" id="UP000813427"/>
    </source>
</evidence>
<dbReference type="Proteomes" id="UP000813427">
    <property type="component" value="Unassembled WGS sequence"/>
</dbReference>
<dbReference type="Pfam" id="PF04479">
    <property type="entry name" value="RTA1"/>
    <property type="match status" value="1"/>
</dbReference>
<evidence type="ECO:0000256" key="4">
    <source>
        <dbReference type="ARBA" id="ARBA00023136"/>
    </source>
</evidence>
<proteinExistence type="predicted"/>
<comment type="caution">
    <text evidence="6">The sequence shown here is derived from an EMBL/GenBank/DDBJ whole genome shotgun (WGS) entry which is preliminary data.</text>
</comment>
<protein>
    <submittedName>
        <fullName evidence="6">RTA1 like protein-domain-containing protein</fullName>
    </submittedName>
</protein>
<feature type="transmembrane region" description="Helical" evidence="5">
    <location>
        <begin position="105"/>
        <end position="127"/>
    </location>
</feature>
<keyword evidence="2 5" id="KW-0812">Transmembrane</keyword>
<feature type="transmembrane region" description="Helical" evidence="5">
    <location>
        <begin position="7"/>
        <end position="27"/>
    </location>
</feature>
<dbReference type="GO" id="GO:0016020">
    <property type="term" value="C:membrane"/>
    <property type="evidence" value="ECO:0007669"/>
    <property type="project" value="UniProtKB-SubCell"/>
</dbReference>
<evidence type="ECO:0000256" key="1">
    <source>
        <dbReference type="ARBA" id="ARBA00004141"/>
    </source>
</evidence>
<accession>A0A8K0W823</accession>
<dbReference type="OrthoDB" id="3358017at2759"/>
<evidence type="ECO:0000256" key="2">
    <source>
        <dbReference type="ARBA" id="ARBA00022692"/>
    </source>
</evidence>
<keyword evidence="7" id="KW-1185">Reference proteome</keyword>
<feature type="transmembrane region" description="Helical" evidence="5">
    <location>
        <begin position="148"/>
        <end position="175"/>
    </location>
</feature>
<reference evidence="6" key="1">
    <citation type="journal article" date="2021" name="Nat. Commun.">
        <title>Genetic determinants of endophytism in the Arabidopsis root mycobiome.</title>
        <authorList>
            <person name="Mesny F."/>
            <person name="Miyauchi S."/>
            <person name="Thiergart T."/>
            <person name="Pickel B."/>
            <person name="Atanasova L."/>
            <person name="Karlsson M."/>
            <person name="Huettel B."/>
            <person name="Barry K.W."/>
            <person name="Haridas S."/>
            <person name="Chen C."/>
            <person name="Bauer D."/>
            <person name="Andreopoulos W."/>
            <person name="Pangilinan J."/>
            <person name="LaButti K."/>
            <person name="Riley R."/>
            <person name="Lipzen A."/>
            <person name="Clum A."/>
            <person name="Drula E."/>
            <person name="Henrissat B."/>
            <person name="Kohler A."/>
            <person name="Grigoriev I.V."/>
            <person name="Martin F.M."/>
            <person name="Hacquard S."/>
        </authorList>
    </citation>
    <scope>NUCLEOTIDE SEQUENCE</scope>
    <source>
        <strain evidence="6">MPI-SDFR-AT-0068</strain>
    </source>
</reference>
<sequence>MDCDPNYEHAANIVFVVLFAITTLLHRPGSDCPALFAGWIYMILGRFILLTEGEHHSLIRRKWLTKILVFGDVASFMLQSSGTDPNSIGGGIMAVADMSEMGEKIIVGGLFTQLFFFGCFIIISAIFHHRMRVAPTHKSLDSSVWWQTYLIALYITGVLIWVFDGMLMLLVLVWVNWLHPGEIGLLIRGERAIASRLELVRARRKGSRPDTTERFVMGTESK</sequence>
<comment type="subcellular location">
    <subcellularLocation>
        <location evidence="1">Membrane</location>
        <topology evidence="1">Multi-pass membrane protein</topology>
    </subcellularLocation>
</comment>
<dbReference type="EMBL" id="JAGPXF010000006">
    <property type="protein sequence ID" value="KAH7238698.1"/>
    <property type="molecule type" value="Genomic_DNA"/>
</dbReference>
<keyword evidence="3 5" id="KW-1133">Transmembrane helix</keyword>
<keyword evidence="4 5" id="KW-0472">Membrane</keyword>
<dbReference type="InterPro" id="IPR007568">
    <property type="entry name" value="RTA1"/>
</dbReference>
<evidence type="ECO:0000256" key="5">
    <source>
        <dbReference type="SAM" id="Phobius"/>
    </source>
</evidence>
<name>A0A8K0W823_9HYPO</name>
<organism evidence="6 7">
    <name type="scientific">Fusarium tricinctum</name>
    <dbReference type="NCBI Taxonomy" id="61284"/>
    <lineage>
        <taxon>Eukaryota</taxon>
        <taxon>Fungi</taxon>
        <taxon>Dikarya</taxon>
        <taxon>Ascomycota</taxon>
        <taxon>Pezizomycotina</taxon>
        <taxon>Sordariomycetes</taxon>
        <taxon>Hypocreomycetidae</taxon>
        <taxon>Hypocreales</taxon>
        <taxon>Nectriaceae</taxon>
        <taxon>Fusarium</taxon>
        <taxon>Fusarium tricinctum species complex</taxon>
    </lineage>
</organism>